<dbReference type="Proteomes" id="UP001066276">
    <property type="component" value="Chromosome 11"/>
</dbReference>
<dbReference type="EMBL" id="JANPWB010000015">
    <property type="protein sequence ID" value="KAJ1092094.1"/>
    <property type="molecule type" value="Genomic_DNA"/>
</dbReference>
<feature type="compositionally biased region" description="Low complexity" evidence="1">
    <location>
        <begin position="29"/>
        <end position="53"/>
    </location>
</feature>
<dbReference type="AlphaFoldDB" id="A0AAV7LM76"/>
<name>A0AAV7LM76_PLEWA</name>
<sequence>MTRPSRVTLRSRPHRGAPTHMGDRSQKTPLPRHLAPRAPLAAPHPLVPDLGSPPLRPPPVLPHGPRASTSQHRQVLPRLVPPGFASRIQRSCSAPTNLSGRRLKRSMDASTPPTFQAAEVTRRYPWYQM</sequence>
<feature type="region of interest" description="Disordered" evidence="1">
    <location>
        <begin position="1"/>
        <end position="74"/>
    </location>
</feature>
<evidence type="ECO:0000313" key="3">
    <source>
        <dbReference type="Proteomes" id="UP001066276"/>
    </source>
</evidence>
<organism evidence="2 3">
    <name type="scientific">Pleurodeles waltl</name>
    <name type="common">Iberian ribbed newt</name>
    <dbReference type="NCBI Taxonomy" id="8319"/>
    <lineage>
        <taxon>Eukaryota</taxon>
        <taxon>Metazoa</taxon>
        <taxon>Chordata</taxon>
        <taxon>Craniata</taxon>
        <taxon>Vertebrata</taxon>
        <taxon>Euteleostomi</taxon>
        <taxon>Amphibia</taxon>
        <taxon>Batrachia</taxon>
        <taxon>Caudata</taxon>
        <taxon>Salamandroidea</taxon>
        <taxon>Salamandridae</taxon>
        <taxon>Pleurodelinae</taxon>
        <taxon>Pleurodeles</taxon>
    </lineage>
</organism>
<keyword evidence="3" id="KW-1185">Reference proteome</keyword>
<comment type="caution">
    <text evidence="2">The sequence shown here is derived from an EMBL/GenBank/DDBJ whole genome shotgun (WGS) entry which is preliminary data.</text>
</comment>
<gene>
    <name evidence="2" type="ORF">NDU88_005208</name>
</gene>
<protein>
    <submittedName>
        <fullName evidence="2">Uncharacterized protein</fullName>
    </submittedName>
</protein>
<evidence type="ECO:0000313" key="2">
    <source>
        <dbReference type="EMBL" id="KAJ1092094.1"/>
    </source>
</evidence>
<accession>A0AAV7LM76</accession>
<evidence type="ECO:0000256" key="1">
    <source>
        <dbReference type="SAM" id="MobiDB-lite"/>
    </source>
</evidence>
<reference evidence="2" key="1">
    <citation type="journal article" date="2022" name="bioRxiv">
        <title>Sequencing and chromosome-scale assembly of the giantPleurodeles waltlgenome.</title>
        <authorList>
            <person name="Brown T."/>
            <person name="Elewa A."/>
            <person name="Iarovenko S."/>
            <person name="Subramanian E."/>
            <person name="Araus A.J."/>
            <person name="Petzold A."/>
            <person name="Susuki M."/>
            <person name="Suzuki K.-i.T."/>
            <person name="Hayashi T."/>
            <person name="Toyoda A."/>
            <person name="Oliveira C."/>
            <person name="Osipova E."/>
            <person name="Leigh N.D."/>
            <person name="Simon A."/>
            <person name="Yun M.H."/>
        </authorList>
    </citation>
    <scope>NUCLEOTIDE SEQUENCE</scope>
    <source>
        <strain evidence="2">20211129_DDA</strain>
        <tissue evidence="2">Liver</tissue>
    </source>
</reference>
<proteinExistence type="predicted"/>